<organism evidence="2 3">
    <name type="scientific">Citricoccus parietis</name>
    <dbReference type="NCBI Taxonomy" id="592307"/>
    <lineage>
        <taxon>Bacteria</taxon>
        <taxon>Bacillati</taxon>
        <taxon>Actinomycetota</taxon>
        <taxon>Actinomycetes</taxon>
        <taxon>Micrococcales</taxon>
        <taxon>Micrococcaceae</taxon>
        <taxon>Citricoccus</taxon>
    </lineage>
</organism>
<evidence type="ECO:0000256" key="1">
    <source>
        <dbReference type="SAM" id="MobiDB-lite"/>
    </source>
</evidence>
<keyword evidence="3" id="KW-1185">Reference proteome</keyword>
<dbReference type="EMBL" id="JBHMFI010000001">
    <property type="protein sequence ID" value="MFB9072471.1"/>
    <property type="molecule type" value="Genomic_DNA"/>
</dbReference>
<sequence length="47" mass="5359">MSRSFGGPLGLTEGFPWRGPDRAGSFDAASFREPEPLQPWDLHRSWR</sequence>
<gene>
    <name evidence="2" type="ORF">ACFFX0_15215</name>
</gene>
<feature type="region of interest" description="Disordered" evidence="1">
    <location>
        <begin position="1"/>
        <end position="32"/>
    </location>
</feature>
<name>A0ABV5G0K4_9MICC</name>
<proteinExistence type="predicted"/>
<reference evidence="2 3" key="1">
    <citation type="submission" date="2024-09" db="EMBL/GenBank/DDBJ databases">
        <authorList>
            <person name="Sun Q."/>
            <person name="Mori K."/>
        </authorList>
    </citation>
    <scope>NUCLEOTIDE SEQUENCE [LARGE SCALE GENOMIC DNA]</scope>
    <source>
        <strain evidence="2 3">CCM 7609</strain>
    </source>
</reference>
<protein>
    <submittedName>
        <fullName evidence="2">Uncharacterized protein</fullName>
    </submittedName>
</protein>
<accession>A0ABV5G0K4</accession>
<evidence type="ECO:0000313" key="3">
    <source>
        <dbReference type="Proteomes" id="UP001589575"/>
    </source>
</evidence>
<dbReference type="Proteomes" id="UP001589575">
    <property type="component" value="Unassembled WGS sequence"/>
</dbReference>
<comment type="caution">
    <text evidence="2">The sequence shown here is derived from an EMBL/GenBank/DDBJ whole genome shotgun (WGS) entry which is preliminary data.</text>
</comment>
<evidence type="ECO:0000313" key="2">
    <source>
        <dbReference type="EMBL" id="MFB9072471.1"/>
    </source>
</evidence>